<proteinExistence type="predicted"/>
<feature type="chain" id="PRO_5026096750" evidence="1">
    <location>
        <begin position="24"/>
        <end position="70"/>
    </location>
</feature>
<evidence type="ECO:0000313" key="2">
    <source>
        <dbReference type="EMBL" id="NIE46914.1"/>
    </source>
</evidence>
<organism evidence="2">
    <name type="scientific">Rhipicephalus microplus</name>
    <name type="common">Cattle tick</name>
    <name type="synonym">Boophilus microplus</name>
    <dbReference type="NCBI Taxonomy" id="6941"/>
    <lineage>
        <taxon>Eukaryota</taxon>
        <taxon>Metazoa</taxon>
        <taxon>Ecdysozoa</taxon>
        <taxon>Arthropoda</taxon>
        <taxon>Chelicerata</taxon>
        <taxon>Arachnida</taxon>
        <taxon>Acari</taxon>
        <taxon>Parasitiformes</taxon>
        <taxon>Ixodida</taxon>
        <taxon>Ixodoidea</taxon>
        <taxon>Ixodidae</taxon>
        <taxon>Rhipicephalinae</taxon>
        <taxon>Rhipicephalus</taxon>
        <taxon>Boophilus</taxon>
    </lineage>
</organism>
<feature type="signal peptide" evidence="1">
    <location>
        <begin position="1"/>
        <end position="23"/>
    </location>
</feature>
<dbReference type="EMBL" id="GIKN01004641">
    <property type="protein sequence ID" value="NIE46914.1"/>
    <property type="molecule type" value="Transcribed_RNA"/>
</dbReference>
<reference evidence="2" key="1">
    <citation type="submission" date="2020-03" db="EMBL/GenBank/DDBJ databases">
        <title>A transcriptome and proteome of the tick Rhipicephalus microplus shaped by the genetic composition of its hosts and developmental stage.</title>
        <authorList>
            <person name="Garcia G.R."/>
            <person name="Ribeiro J.M.C."/>
            <person name="Maruyama S.R."/>
            <person name="Gardinasse L.G."/>
            <person name="Nelson K."/>
            <person name="Ferreira B.R."/>
            <person name="Andrade T.G."/>
            <person name="Santos I.K.F.M."/>
        </authorList>
    </citation>
    <scope>NUCLEOTIDE SEQUENCE</scope>
    <source>
        <strain evidence="2">NSGR</strain>
        <tissue evidence="2">Salivary glands</tissue>
    </source>
</reference>
<protein>
    <submittedName>
        <fullName evidence="2">Putative kazal protease inhibitor-like protein</fullName>
    </submittedName>
</protein>
<accession>A0A6G5A7G9</accession>
<evidence type="ECO:0000256" key="1">
    <source>
        <dbReference type="SAM" id="SignalP"/>
    </source>
</evidence>
<sequence>MATTKTLLPYLILFAILVLNGNCRPQNTHANVTLRERSRSDYEYCLKQTKNMIPTVELPLCHLEQVAMML</sequence>
<dbReference type="AlphaFoldDB" id="A0A6G5A7G9"/>
<name>A0A6G5A7G9_RHIMP</name>
<keyword evidence="1" id="KW-0732">Signal</keyword>